<evidence type="ECO:0000313" key="4">
    <source>
        <dbReference type="Proteomes" id="UP001430172"/>
    </source>
</evidence>
<reference evidence="3" key="1">
    <citation type="submission" date="2021-02" db="EMBL/GenBank/DDBJ databases">
        <title>Phycicoccus sp. MQZ13P-5T, whole genome shotgun sequence.</title>
        <authorList>
            <person name="Tuo L."/>
        </authorList>
    </citation>
    <scope>NUCLEOTIDE SEQUENCE</scope>
    <source>
        <strain evidence="3">MQZ13P-5</strain>
    </source>
</reference>
<evidence type="ECO:0000256" key="1">
    <source>
        <dbReference type="ARBA" id="ARBA00022679"/>
    </source>
</evidence>
<dbReference type="EMBL" id="JAFDVD010000003">
    <property type="protein sequence ID" value="MBM6399209.1"/>
    <property type="molecule type" value="Genomic_DNA"/>
</dbReference>
<dbReference type="Gene3D" id="3.40.50.150">
    <property type="entry name" value="Vaccinia Virus protein VP39"/>
    <property type="match status" value="1"/>
</dbReference>
<dbReference type="SUPFAM" id="SSF53335">
    <property type="entry name" value="S-adenosyl-L-methionine-dependent methyltransferases"/>
    <property type="match status" value="1"/>
</dbReference>
<dbReference type="InterPro" id="IPR041698">
    <property type="entry name" value="Methyltransf_25"/>
</dbReference>
<organism evidence="3 4">
    <name type="scientific">Phycicoccus sonneratiae</name>
    <dbReference type="NCBI Taxonomy" id="2807628"/>
    <lineage>
        <taxon>Bacteria</taxon>
        <taxon>Bacillati</taxon>
        <taxon>Actinomycetota</taxon>
        <taxon>Actinomycetes</taxon>
        <taxon>Micrococcales</taxon>
        <taxon>Intrasporangiaceae</taxon>
        <taxon>Phycicoccus</taxon>
    </lineage>
</organism>
<dbReference type="CDD" id="cd02440">
    <property type="entry name" value="AdoMet_MTases"/>
    <property type="match status" value="1"/>
</dbReference>
<evidence type="ECO:0000259" key="2">
    <source>
        <dbReference type="Pfam" id="PF13649"/>
    </source>
</evidence>
<protein>
    <submittedName>
        <fullName evidence="3">Methyltransferase domain-containing protein</fullName>
    </submittedName>
</protein>
<dbReference type="RefSeq" id="WP_204129679.1">
    <property type="nucleotide sequence ID" value="NZ_JAFDVD010000003.1"/>
</dbReference>
<keyword evidence="1" id="KW-0808">Transferase</keyword>
<sequence length="207" mass="21524">MDATTWDARYAGAELVWSSTPNRFVEEICAPLPPGRVLDVAAGEGRNALWLAERGWDATAADFSPVAVERARGIAAERLGPDAGPFRAVVADALGAAPAPTGGDGYDLVLFAYLQLPDDQWRRALTAGVAAAAPGGTVLVVCHAARNLTEGAGGPQDAAVLHDPDDVVAAVAGLPVEVESSRLREREVEGAARPALDTVVVLRRLAE</sequence>
<dbReference type="PANTHER" id="PTHR43861">
    <property type="entry name" value="TRANS-ACONITATE 2-METHYLTRANSFERASE-RELATED"/>
    <property type="match status" value="1"/>
</dbReference>
<accession>A0ABS2CH66</accession>
<comment type="caution">
    <text evidence="3">The sequence shown here is derived from an EMBL/GenBank/DDBJ whole genome shotgun (WGS) entry which is preliminary data.</text>
</comment>
<gene>
    <name evidence="3" type="ORF">JQN70_02285</name>
</gene>
<dbReference type="GO" id="GO:0032259">
    <property type="term" value="P:methylation"/>
    <property type="evidence" value="ECO:0007669"/>
    <property type="project" value="UniProtKB-KW"/>
</dbReference>
<feature type="domain" description="Methyltransferase" evidence="2">
    <location>
        <begin position="37"/>
        <end position="136"/>
    </location>
</feature>
<dbReference type="InterPro" id="IPR029063">
    <property type="entry name" value="SAM-dependent_MTases_sf"/>
</dbReference>
<dbReference type="Pfam" id="PF13649">
    <property type="entry name" value="Methyltransf_25"/>
    <property type="match status" value="1"/>
</dbReference>
<name>A0ABS2CH66_9MICO</name>
<dbReference type="GO" id="GO:0008168">
    <property type="term" value="F:methyltransferase activity"/>
    <property type="evidence" value="ECO:0007669"/>
    <property type="project" value="UniProtKB-KW"/>
</dbReference>
<keyword evidence="4" id="KW-1185">Reference proteome</keyword>
<evidence type="ECO:0000313" key="3">
    <source>
        <dbReference type="EMBL" id="MBM6399209.1"/>
    </source>
</evidence>
<dbReference type="Proteomes" id="UP001430172">
    <property type="component" value="Unassembled WGS sequence"/>
</dbReference>
<dbReference type="PANTHER" id="PTHR43861:SF3">
    <property type="entry name" value="PUTATIVE (AFU_ORTHOLOGUE AFUA_2G14390)-RELATED"/>
    <property type="match status" value="1"/>
</dbReference>
<proteinExistence type="predicted"/>
<keyword evidence="3" id="KW-0489">Methyltransferase</keyword>